<keyword evidence="9" id="KW-1185">Reference proteome</keyword>
<dbReference type="GO" id="GO:0000124">
    <property type="term" value="C:SAGA complex"/>
    <property type="evidence" value="ECO:0007669"/>
    <property type="project" value="TreeGrafter"/>
</dbReference>
<dbReference type="GO" id="GO:0016251">
    <property type="term" value="F:RNA polymerase II general transcription initiation factor activity"/>
    <property type="evidence" value="ECO:0007669"/>
    <property type="project" value="TreeGrafter"/>
</dbReference>
<evidence type="ECO:0000256" key="4">
    <source>
        <dbReference type="ARBA" id="ARBA00023242"/>
    </source>
</evidence>
<dbReference type="GO" id="GO:0005669">
    <property type="term" value="C:transcription factor TFIID complex"/>
    <property type="evidence" value="ECO:0007669"/>
    <property type="project" value="TreeGrafter"/>
</dbReference>
<comment type="caution">
    <text evidence="8">The sequence shown here is derived from an EMBL/GenBank/DDBJ whole genome shotgun (WGS) entry which is preliminary data.</text>
</comment>
<evidence type="ECO:0000256" key="6">
    <source>
        <dbReference type="PIRNR" id="PIRNR017246"/>
    </source>
</evidence>
<feature type="region of interest" description="Disordered" evidence="7">
    <location>
        <begin position="1"/>
        <end position="42"/>
    </location>
</feature>
<comment type="subcellular location">
    <subcellularLocation>
        <location evidence="1 6">Nucleus</location>
    </subcellularLocation>
</comment>
<feature type="compositionally biased region" description="Low complexity" evidence="7">
    <location>
        <begin position="26"/>
        <end position="41"/>
    </location>
</feature>
<keyword evidence="3 6" id="KW-0804">Transcription</keyword>
<evidence type="ECO:0000256" key="1">
    <source>
        <dbReference type="ARBA" id="ARBA00004123"/>
    </source>
</evidence>
<dbReference type="PANTHER" id="PTHR21242:SF0">
    <property type="entry name" value="TRANSCRIPTION INITIATION FACTOR TFIID SUBUNIT 10"/>
    <property type="match status" value="1"/>
</dbReference>
<accession>A0A2B4RQR4</accession>
<feature type="compositionally biased region" description="Polar residues" evidence="7">
    <location>
        <begin position="1"/>
        <end position="25"/>
    </location>
</feature>
<name>A0A2B4RQR4_STYPI</name>
<dbReference type="AlphaFoldDB" id="A0A2B4RQR4"/>
<keyword evidence="8" id="KW-0396">Initiation factor</keyword>
<keyword evidence="2 6" id="KW-0805">Transcription regulation</keyword>
<comment type="function">
    <text evidence="6">The TFIID basal transcription factor complex plays a major role in the initiation of RNA polymerase II (Pol II)-dependent transcription.</text>
</comment>
<keyword evidence="8" id="KW-0648">Protein biosynthesis</keyword>
<evidence type="ECO:0000256" key="3">
    <source>
        <dbReference type="ARBA" id="ARBA00023163"/>
    </source>
</evidence>
<organism evidence="8 9">
    <name type="scientific">Stylophora pistillata</name>
    <name type="common">Smooth cauliflower coral</name>
    <dbReference type="NCBI Taxonomy" id="50429"/>
    <lineage>
        <taxon>Eukaryota</taxon>
        <taxon>Metazoa</taxon>
        <taxon>Cnidaria</taxon>
        <taxon>Anthozoa</taxon>
        <taxon>Hexacorallia</taxon>
        <taxon>Scleractinia</taxon>
        <taxon>Astrocoeniina</taxon>
        <taxon>Pocilloporidae</taxon>
        <taxon>Stylophora</taxon>
    </lineage>
</organism>
<dbReference type="EMBL" id="LSMT01000337">
    <property type="protein sequence ID" value="PFX19951.1"/>
    <property type="molecule type" value="Genomic_DNA"/>
</dbReference>
<protein>
    <recommendedName>
        <fullName evidence="6">Transcription initiation factor TFIID subunit 10</fullName>
    </recommendedName>
</protein>
<dbReference type="Pfam" id="PF03540">
    <property type="entry name" value="TAF10"/>
    <property type="match status" value="1"/>
</dbReference>
<evidence type="ECO:0000313" key="8">
    <source>
        <dbReference type="EMBL" id="PFX19951.1"/>
    </source>
</evidence>
<dbReference type="InterPro" id="IPR003923">
    <property type="entry name" value="TAF10"/>
</dbReference>
<comment type="similarity">
    <text evidence="5 6">Belongs to the TAF10 family.</text>
</comment>
<evidence type="ECO:0000256" key="7">
    <source>
        <dbReference type="SAM" id="MobiDB-lite"/>
    </source>
</evidence>
<dbReference type="GO" id="GO:0003743">
    <property type="term" value="F:translation initiation factor activity"/>
    <property type="evidence" value="ECO:0007669"/>
    <property type="project" value="UniProtKB-KW"/>
</dbReference>
<reference evidence="9" key="1">
    <citation type="journal article" date="2017" name="bioRxiv">
        <title>Comparative analysis of the genomes of Stylophora pistillata and Acropora digitifera provides evidence for extensive differences between species of corals.</title>
        <authorList>
            <person name="Voolstra C.R."/>
            <person name="Li Y."/>
            <person name="Liew Y.J."/>
            <person name="Baumgarten S."/>
            <person name="Zoccola D."/>
            <person name="Flot J.-F."/>
            <person name="Tambutte S."/>
            <person name="Allemand D."/>
            <person name="Aranda M."/>
        </authorList>
    </citation>
    <scope>NUCLEOTIDE SEQUENCE [LARGE SCALE GENOMIC DNA]</scope>
</reference>
<dbReference type="CDD" id="cd07982">
    <property type="entry name" value="HFD_TAF10"/>
    <property type="match status" value="1"/>
</dbReference>
<evidence type="ECO:0000313" key="9">
    <source>
        <dbReference type="Proteomes" id="UP000225706"/>
    </source>
</evidence>
<dbReference type="GO" id="GO:1990841">
    <property type="term" value="F:promoter-specific chromatin binding"/>
    <property type="evidence" value="ECO:0007669"/>
    <property type="project" value="TreeGrafter"/>
</dbReference>
<dbReference type="STRING" id="50429.A0A2B4RQR4"/>
<gene>
    <name evidence="8" type="primary">Taf10</name>
    <name evidence="8" type="ORF">AWC38_SpisGene15636</name>
</gene>
<dbReference type="PRINTS" id="PR01443">
    <property type="entry name" value="TFIID30KDSUB"/>
</dbReference>
<sequence length="157" mass="16876">MADGTQNLVPNSVQNKPNTSGISGSQPATTQPTASNTATTTVSHVDTKVRNAGASLAEFLTQLDDYTPTIPDAVTAFYLNRAGFDSTDPRVVRMISLAAQKFVSDIANDALQHCKMRGSGQSSRKSGKDKRYTLTMEDLTPALSEYGITARKPPYFV</sequence>
<dbReference type="PIRSF" id="PIRSF017246">
    <property type="entry name" value="TFIID_TAF10"/>
    <property type="match status" value="1"/>
</dbReference>
<dbReference type="GO" id="GO:0006367">
    <property type="term" value="P:transcription initiation at RNA polymerase II promoter"/>
    <property type="evidence" value="ECO:0007669"/>
    <property type="project" value="TreeGrafter"/>
</dbReference>
<evidence type="ECO:0000256" key="2">
    <source>
        <dbReference type="ARBA" id="ARBA00023015"/>
    </source>
</evidence>
<keyword evidence="4 6" id="KW-0539">Nucleus</keyword>
<proteinExistence type="inferred from homology"/>
<dbReference type="PANTHER" id="PTHR21242">
    <property type="entry name" value="TRANSCRIPTION INITIATION FACTOR TFIID SUBUNIT 10"/>
    <property type="match status" value="1"/>
</dbReference>
<evidence type="ECO:0000256" key="5">
    <source>
        <dbReference type="ARBA" id="ARBA00025730"/>
    </source>
</evidence>
<dbReference type="OrthoDB" id="154356at2759"/>
<dbReference type="Proteomes" id="UP000225706">
    <property type="component" value="Unassembled WGS sequence"/>
</dbReference>